<sequence>MKVPFSLALLGATSAWAAKASLSGVNRVTNLPTVSNKFIVEVAEASEIPTKRALGTPHELLYRSLTERKISFDVHKEFDAPGIFIGAVLTLNDVTNVLNVDGVVAIRPIRTYPRPIPVLSKTGVSPGDKGLPDSESTHIQTGVDKLHAKGITGKGVKVGMRVVPVYLCRQADVLCSLDTGLDYTHPFLGGGFGPGFKVAGGFDLVGDDFNGTNTPVPDPDPMDCAGHGTHVAGIVGANPGNEFNISGVAYDATIFAYRIFGCEGTVPDDVIVDALLMGVKDGMDILTMSLGGSDGWTEGTGTVVSSRIAASGKVVTIAAGNDGASGSWFTSGPGNAIDAISVASSDNTVIPLQSLTVAGVTHDPIIYYDTFPLPVTGTMPLFATSTDTTVVDDACNPLPASTPDLSGFVVLVRRGTCTFVTKLANIAAFGGNTTLIYDNGSGFAAIDVGDFNAVLIQAEDGVFLAEQLAAGAHIEVTFPQSGSGANFADPHGGLVSTFTSYGPTNDMFFKPAITAPGGNILSTFPVALGSWALLSGTSMATPFMAGSSALVLSVKGRTAAVARGARTLFESTALPISSSNTDGDPFQSATQQGAGLVQVFDAIFATTILSPAELILNDTAHFAGPQKFTVTNTAKTVKTYTLSHVPAGTAVTVDPDTTFAVDGPVPLSTDFATVTFNAAKFTLGPGQSHQVVATIKPPKVDATTFPVYSGFIHVTSGTESVHATYLGVAASLKNKAVIDNTDIVFGVNLPIVLDSAGNVQDAPVNYTFVGEDAPTVLWRQSFGTPVFRLDLVSPDISFTPTLESRDKQDGPGISFTHSHNGGTFAKVPVIGSLLEIDWLGRNDDVSVLDNTVLLTNAFANGSVIPNGSFKILLRSLKVTGDPTKEADYESWLSPIIGVNA</sequence>
<gene>
    <name evidence="13" type="ORF">GGX14DRAFT_516943</name>
</gene>
<dbReference type="InterPro" id="IPR046450">
    <property type="entry name" value="PA_dom_sf"/>
</dbReference>
<evidence type="ECO:0000256" key="6">
    <source>
        <dbReference type="ARBA" id="ARBA00022825"/>
    </source>
</evidence>
<evidence type="ECO:0000259" key="10">
    <source>
        <dbReference type="Pfam" id="PF00082"/>
    </source>
</evidence>
<accession>A0AAD6YHG2</accession>
<dbReference type="Pfam" id="PF00082">
    <property type="entry name" value="Peptidase_S8"/>
    <property type="match status" value="1"/>
</dbReference>
<evidence type="ECO:0000256" key="9">
    <source>
        <dbReference type="SAM" id="SignalP"/>
    </source>
</evidence>
<dbReference type="Gene3D" id="3.50.30.30">
    <property type="match status" value="1"/>
</dbReference>
<dbReference type="PRINTS" id="PR00723">
    <property type="entry name" value="SUBTILISIN"/>
</dbReference>
<keyword evidence="2" id="KW-0964">Secreted</keyword>
<keyword evidence="14" id="KW-1185">Reference proteome</keyword>
<feature type="domain" description="Peptidase S8/S53" evidence="10">
    <location>
        <begin position="173"/>
        <end position="595"/>
    </location>
</feature>
<dbReference type="InterPro" id="IPR034187">
    <property type="entry name" value="Peptidases_S8_5"/>
</dbReference>
<evidence type="ECO:0000256" key="5">
    <source>
        <dbReference type="ARBA" id="ARBA00022801"/>
    </source>
</evidence>
<dbReference type="PROSITE" id="PS00138">
    <property type="entry name" value="SUBTILASE_SER"/>
    <property type="match status" value="1"/>
</dbReference>
<feature type="domain" description="C5a peptidase/Subtilisin-like protease SBT2-like Fn3-like" evidence="12">
    <location>
        <begin position="616"/>
        <end position="720"/>
    </location>
</feature>
<keyword evidence="5 8" id="KW-0378">Hydrolase</keyword>
<dbReference type="GO" id="GO:0004252">
    <property type="term" value="F:serine-type endopeptidase activity"/>
    <property type="evidence" value="ECO:0007669"/>
    <property type="project" value="UniProtKB-UniRule"/>
</dbReference>
<dbReference type="Gene3D" id="3.40.50.200">
    <property type="entry name" value="Peptidase S8/S53 domain"/>
    <property type="match status" value="2"/>
</dbReference>
<feature type="active site" description="Charge relay system" evidence="7 8">
    <location>
        <position position="227"/>
    </location>
</feature>
<dbReference type="Pfam" id="PF02225">
    <property type="entry name" value="PA"/>
    <property type="match status" value="1"/>
</dbReference>
<feature type="active site" description="Charge relay system" evidence="7 8">
    <location>
        <position position="178"/>
    </location>
</feature>
<dbReference type="InterPro" id="IPR015500">
    <property type="entry name" value="Peptidase_S8_subtilisin-rel"/>
</dbReference>
<evidence type="ECO:0000256" key="7">
    <source>
        <dbReference type="PIRSR" id="PIRSR615500-1"/>
    </source>
</evidence>
<organism evidence="13 14">
    <name type="scientific">Mycena pura</name>
    <dbReference type="NCBI Taxonomy" id="153505"/>
    <lineage>
        <taxon>Eukaryota</taxon>
        <taxon>Fungi</taxon>
        <taxon>Dikarya</taxon>
        <taxon>Basidiomycota</taxon>
        <taxon>Agaricomycotina</taxon>
        <taxon>Agaricomycetes</taxon>
        <taxon>Agaricomycetidae</taxon>
        <taxon>Agaricales</taxon>
        <taxon>Marasmiineae</taxon>
        <taxon>Mycenaceae</taxon>
        <taxon>Mycena</taxon>
    </lineage>
</organism>
<evidence type="ECO:0000256" key="3">
    <source>
        <dbReference type="ARBA" id="ARBA00022670"/>
    </source>
</evidence>
<dbReference type="InterPro" id="IPR023828">
    <property type="entry name" value="Peptidase_S8_Ser-AS"/>
</dbReference>
<evidence type="ECO:0000256" key="8">
    <source>
        <dbReference type="PROSITE-ProRule" id="PRU01240"/>
    </source>
</evidence>
<protein>
    <submittedName>
        <fullName evidence="13">Subtilisin-like protease</fullName>
    </submittedName>
</protein>
<dbReference type="PROSITE" id="PS51892">
    <property type="entry name" value="SUBTILASE"/>
    <property type="match status" value="1"/>
</dbReference>
<evidence type="ECO:0000313" key="14">
    <source>
        <dbReference type="Proteomes" id="UP001219525"/>
    </source>
</evidence>
<evidence type="ECO:0000256" key="2">
    <source>
        <dbReference type="ARBA" id="ARBA00022512"/>
    </source>
</evidence>
<feature type="signal peptide" evidence="9">
    <location>
        <begin position="1"/>
        <end position="17"/>
    </location>
</feature>
<dbReference type="PROSITE" id="PS00137">
    <property type="entry name" value="SUBTILASE_HIS"/>
    <property type="match status" value="1"/>
</dbReference>
<dbReference type="InterPro" id="IPR010435">
    <property type="entry name" value="C5a/SBT2-like_Fn3"/>
</dbReference>
<dbReference type="GO" id="GO:0005615">
    <property type="term" value="C:extracellular space"/>
    <property type="evidence" value="ECO:0007669"/>
    <property type="project" value="TreeGrafter"/>
</dbReference>
<keyword evidence="2" id="KW-0134">Cell wall</keyword>
<dbReference type="PANTHER" id="PTHR43806:SF66">
    <property type="entry name" value="SERIN ENDOPEPTIDASE"/>
    <property type="match status" value="1"/>
</dbReference>
<dbReference type="EMBL" id="JARJCW010000013">
    <property type="protein sequence ID" value="KAJ7217722.1"/>
    <property type="molecule type" value="Genomic_DNA"/>
</dbReference>
<evidence type="ECO:0000259" key="12">
    <source>
        <dbReference type="Pfam" id="PF06280"/>
    </source>
</evidence>
<name>A0AAD6YHG2_9AGAR</name>
<dbReference type="SUPFAM" id="SSF52025">
    <property type="entry name" value="PA domain"/>
    <property type="match status" value="1"/>
</dbReference>
<evidence type="ECO:0000259" key="11">
    <source>
        <dbReference type="Pfam" id="PF02225"/>
    </source>
</evidence>
<feature type="chain" id="PRO_5042113440" evidence="9">
    <location>
        <begin position="18"/>
        <end position="900"/>
    </location>
</feature>
<feature type="active site" description="Charge relay system" evidence="7 8">
    <location>
        <position position="538"/>
    </location>
</feature>
<dbReference type="Proteomes" id="UP001219525">
    <property type="component" value="Unassembled WGS sequence"/>
</dbReference>
<feature type="domain" description="PA" evidence="11">
    <location>
        <begin position="390"/>
        <end position="461"/>
    </location>
</feature>
<keyword evidence="6 8" id="KW-0720">Serine protease</keyword>
<dbReference type="InterPro" id="IPR003137">
    <property type="entry name" value="PA_domain"/>
</dbReference>
<keyword evidence="4 9" id="KW-0732">Signal</keyword>
<proteinExistence type="inferred from homology"/>
<dbReference type="InterPro" id="IPR022398">
    <property type="entry name" value="Peptidase_S8_His-AS"/>
</dbReference>
<keyword evidence="3 8" id="KW-0645">Protease</keyword>
<evidence type="ECO:0000256" key="4">
    <source>
        <dbReference type="ARBA" id="ARBA00022729"/>
    </source>
</evidence>
<evidence type="ECO:0000256" key="1">
    <source>
        <dbReference type="ARBA" id="ARBA00011073"/>
    </source>
</evidence>
<evidence type="ECO:0000313" key="13">
    <source>
        <dbReference type="EMBL" id="KAJ7217722.1"/>
    </source>
</evidence>
<dbReference type="GO" id="GO:0016020">
    <property type="term" value="C:membrane"/>
    <property type="evidence" value="ECO:0007669"/>
    <property type="project" value="InterPro"/>
</dbReference>
<dbReference type="CDD" id="cd07489">
    <property type="entry name" value="Peptidases_S8_5"/>
    <property type="match status" value="1"/>
</dbReference>
<dbReference type="SUPFAM" id="SSF52743">
    <property type="entry name" value="Subtilisin-like"/>
    <property type="match status" value="1"/>
</dbReference>
<dbReference type="AlphaFoldDB" id="A0AAD6YHG2"/>
<dbReference type="InterPro" id="IPR036852">
    <property type="entry name" value="Peptidase_S8/S53_dom_sf"/>
</dbReference>
<dbReference type="PANTHER" id="PTHR43806">
    <property type="entry name" value="PEPTIDASE S8"/>
    <property type="match status" value="1"/>
</dbReference>
<dbReference type="InterPro" id="IPR050131">
    <property type="entry name" value="Peptidase_S8_subtilisin-like"/>
</dbReference>
<dbReference type="CDD" id="cd02124">
    <property type="entry name" value="PA_PoS1_like"/>
    <property type="match status" value="1"/>
</dbReference>
<reference evidence="13" key="1">
    <citation type="submission" date="2023-03" db="EMBL/GenBank/DDBJ databases">
        <title>Massive genome expansion in bonnet fungi (Mycena s.s.) driven by repeated elements and novel gene families across ecological guilds.</title>
        <authorList>
            <consortium name="Lawrence Berkeley National Laboratory"/>
            <person name="Harder C.B."/>
            <person name="Miyauchi S."/>
            <person name="Viragh M."/>
            <person name="Kuo A."/>
            <person name="Thoen E."/>
            <person name="Andreopoulos B."/>
            <person name="Lu D."/>
            <person name="Skrede I."/>
            <person name="Drula E."/>
            <person name="Henrissat B."/>
            <person name="Morin E."/>
            <person name="Kohler A."/>
            <person name="Barry K."/>
            <person name="LaButti K."/>
            <person name="Morin E."/>
            <person name="Salamov A."/>
            <person name="Lipzen A."/>
            <person name="Mereny Z."/>
            <person name="Hegedus B."/>
            <person name="Baldrian P."/>
            <person name="Stursova M."/>
            <person name="Weitz H."/>
            <person name="Taylor A."/>
            <person name="Grigoriev I.V."/>
            <person name="Nagy L.G."/>
            <person name="Martin F."/>
            <person name="Kauserud H."/>
        </authorList>
    </citation>
    <scope>NUCLEOTIDE SEQUENCE</scope>
    <source>
        <strain evidence="13">9144</strain>
    </source>
</reference>
<comment type="similarity">
    <text evidence="1 8">Belongs to the peptidase S8 family.</text>
</comment>
<dbReference type="InterPro" id="IPR000209">
    <property type="entry name" value="Peptidase_S8/S53_dom"/>
</dbReference>
<dbReference type="GO" id="GO:0006508">
    <property type="term" value="P:proteolysis"/>
    <property type="evidence" value="ECO:0007669"/>
    <property type="project" value="UniProtKB-KW"/>
</dbReference>
<dbReference type="Pfam" id="PF06280">
    <property type="entry name" value="fn3_5"/>
    <property type="match status" value="1"/>
</dbReference>
<comment type="caution">
    <text evidence="13">The sequence shown here is derived from an EMBL/GenBank/DDBJ whole genome shotgun (WGS) entry which is preliminary data.</text>
</comment>